<sequence length="140" mass="15723">MKTTHPHISSQIEELQSILQWLAKTMKYQCDQYGKEAFDKIKDCKKAIQAPSAGKVMNIKELGDLNLSNEEALEEAIKMWWGQLESEGLPEDLKYTDAMAADKKITDFVNMAFEGVTQIGCAVKSCPSIGKIRVACEYDK</sequence>
<proteinExistence type="predicted"/>
<dbReference type="Pfam" id="PF00188">
    <property type="entry name" value="CAP"/>
    <property type="match status" value="1"/>
</dbReference>
<organism evidence="2 3">
    <name type="scientific">Ancylostoma duodenale</name>
    <dbReference type="NCBI Taxonomy" id="51022"/>
    <lineage>
        <taxon>Eukaryota</taxon>
        <taxon>Metazoa</taxon>
        <taxon>Ecdysozoa</taxon>
        <taxon>Nematoda</taxon>
        <taxon>Chromadorea</taxon>
        <taxon>Rhabditida</taxon>
        <taxon>Rhabditina</taxon>
        <taxon>Rhabditomorpha</taxon>
        <taxon>Strongyloidea</taxon>
        <taxon>Ancylostomatidae</taxon>
        <taxon>Ancylostomatinae</taxon>
        <taxon>Ancylostoma</taxon>
    </lineage>
</organism>
<gene>
    <name evidence="2" type="ORF">ANCDUO_23435</name>
</gene>
<evidence type="ECO:0000313" key="2">
    <source>
        <dbReference type="EMBL" id="KIH46511.1"/>
    </source>
</evidence>
<accession>A0A0C2FNR7</accession>
<dbReference type="InterPro" id="IPR035940">
    <property type="entry name" value="CAP_sf"/>
</dbReference>
<evidence type="ECO:0000313" key="3">
    <source>
        <dbReference type="Proteomes" id="UP000054047"/>
    </source>
</evidence>
<evidence type="ECO:0000259" key="1">
    <source>
        <dbReference type="Pfam" id="PF00188"/>
    </source>
</evidence>
<protein>
    <recommendedName>
        <fullName evidence="1">SCP domain-containing protein</fullName>
    </recommendedName>
</protein>
<dbReference type="Gene3D" id="3.40.33.10">
    <property type="entry name" value="CAP"/>
    <property type="match status" value="1"/>
</dbReference>
<dbReference type="SUPFAM" id="SSF55797">
    <property type="entry name" value="PR-1-like"/>
    <property type="match status" value="1"/>
</dbReference>
<dbReference type="InterPro" id="IPR014044">
    <property type="entry name" value="CAP_dom"/>
</dbReference>
<feature type="domain" description="SCP" evidence="1">
    <location>
        <begin position="35"/>
        <end position="138"/>
    </location>
</feature>
<name>A0A0C2FNR7_9BILA</name>
<dbReference type="CDD" id="cd05380">
    <property type="entry name" value="CAP_euk"/>
    <property type="match status" value="1"/>
</dbReference>
<dbReference type="EMBL" id="KN769082">
    <property type="protein sequence ID" value="KIH46511.1"/>
    <property type="molecule type" value="Genomic_DNA"/>
</dbReference>
<reference evidence="2 3" key="1">
    <citation type="submission" date="2013-12" db="EMBL/GenBank/DDBJ databases">
        <title>Draft genome of the parsitic nematode Ancylostoma duodenale.</title>
        <authorList>
            <person name="Mitreva M."/>
        </authorList>
    </citation>
    <scope>NUCLEOTIDE SEQUENCE [LARGE SCALE GENOMIC DNA]</scope>
    <source>
        <strain evidence="2 3">Zhejiang</strain>
    </source>
</reference>
<keyword evidence="3" id="KW-1185">Reference proteome</keyword>
<dbReference type="AlphaFoldDB" id="A0A0C2FNR7"/>
<dbReference type="Proteomes" id="UP000054047">
    <property type="component" value="Unassembled WGS sequence"/>
</dbReference>